<comment type="caution">
    <text evidence="1">The sequence shown here is derived from an EMBL/GenBank/DDBJ whole genome shotgun (WGS) entry which is preliminary data.</text>
</comment>
<evidence type="ECO:0000313" key="1">
    <source>
        <dbReference type="EMBL" id="KAB1118470.1"/>
    </source>
</evidence>
<reference evidence="1 2" key="1">
    <citation type="submission" date="2019-09" db="EMBL/GenBank/DDBJ databases">
        <title>High taxonomic diversity of Micromonospora strains isolated from Medicago sativa nodules in different geographical locations.</title>
        <authorList>
            <person name="Martinez-Hidalgo P."/>
            <person name="Flores-Felix J.D."/>
            <person name="Velazquez E."/>
            <person name="Brau L."/>
            <person name="Trujillo M.E."/>
            <person name="Martinez-Molina E."/>
        </authorList>
    </citation>
    <scope>NUCLEOTIDE SEQUENCE [LARGE SCALE GENOMIC DNA]</scope>
    <source>
        <strain evidence="1 2">ALFB5</strain>
    </source>
</reference>
<keyword evidence="2" id="KW-1185">Reference proteome</keyword>
<sequence>MSLYTLIPKPGFDRYTIQVGWSPHRTYVANLVDFTWDPVTEPDRQPHVIHLGRIETILDPTEVLSALEPYAETPADLPARLRADQAKHPVRR</sequence>
<accession>A0ABQ6UMI7</accession>
<protein>
    <submittedName>
        <fullName evidence="1">Uncharacterized protein</fullName>
    </submittedName>
</protein>
<evidence type="ECO:0000313" key="2">
    <source>
        <dbReference type="Proteomes" id="UP000471364"/>
    </source>
</evidence>
<dbReference type="EMBL" id="WAAR01000008">
    <property type="protein sequence ID" value="KAB1118470.1"/>
    <property type="molecule type" value="Genomic_DNA"/>
</dbReference>
<proteinExistence type="predicted"/>
<gene>
    <name evidence="1" type="ORF">F6X54_03265</name>
</gene>
<dbReference type="Proteomes" id="UP000471364">
    <property type="component" value="Unassembled WGS sequence"/>
</dbReference>
<dbReference type="RefSeq" id="WP_151011139.1">
    <property type="nucleotide sequence ID" value="NZ_WAAR01000008.1"/>
</dbReference>
<organism evidence="1 2">
    <name type="scientific">Micromonospora aurantiaca</name>
    <name type="common">nom. illeg.</name>
    <dbReference type="NCBI Taxonomy" id="47850"/>
    <lineage>
        <taxon>Bacteria</taxon>
        <taxon>Bacillati</taxon>
        <taxon>Actinomycetota</taxon>
        <taxon>Actinomycetes</taxon>
        <taxon>Micromonosporales</taxon>
        <taxon>Micromonosporaceae</taxon>
        <taxon>Micromonospora</taxon>
    </lineage>
</organism>
<name>A0ABQ6UMI7_9ACTN</name>